<evidence type="ECO:0000313" key="1">
    <source>
        <dbReference type="EMBL" id="KAH3711202.1"/>
    </source>
</evidence>
<dbReference type="AlphaFoldDB" id="A0A9D3Z3I2"/>
<evidence type="ECO:0000313" key="2">
    <source>
        <dbReference type="Proteomes" id="UP000828390"/>
    </source>
</evidence>
<accession>A0A9D3Z3I2</accession>
<sequence>MSFVLLSIQCEWYQILQSSHAIARQCSQVTGCSQNQHGKVFAGLLRVPSGVLQVPFLGPGLSSMSPERIMESMSSLNGEFPMKFGLMGLQVFLFLRYGEKQFINVGVEAGREWLTKRNVFKCLCGSSLLLMFLIIKVKNTIVSEVFTMAAILDCCFLVAAR</sequence>
<proteinExistence type="predicted"/>
<protein>
    <submittedName>
        <fullName evidence="1">Uncharacterized protein</fullName>
    </submittedName>
</protein>
<gene>
    <name evidence="1" type="ORF">DPMN_070704</name>
</gene>
<reference evidence="1" key="2">
    <citation type="submission" date="2020-11" db="EMBL/GenBank/DDBJ databases">
        <authorList>
            <person name="McCartney M.A."/>
            <person name="Auch B."/>
            <person name="Kono T."/>
            <person name="Mallez S."/>
            <person name="Becker A."/>
            <person name="Gohl D.M."/>
            <person name="Silverstein K.A.T."/>
            <person name="Koren S."/>
            <person name="Bechman K.B."/>
            <person name="Herman A."/>
            <person name="Abrahante J.E."/>
            <person name="Garbe J."/>
        </authorList>
    </citation>
    <scope>NUCLEOTIDE SEQUENCE</scope>
    <source>
        <strain evidence="1">Duluth1</strain>
        <tissue evidence="1">Whole animal</tissue>
    </source>
</reference>
<reference evidence="1" key="1">
    <citation type="journal article" date="2019" name="bioRxiv">
        <title>The Genome of the Zebra Mussel, Dreissena polymorpha: A Resource for Invasive Species Research.</title>
        <authorList>
            <person name="McCartney M.A."/>
            <person name="Auch B."/>
            <person name="Kono T."/>
            <person name="Mallez S."/>
            <person name="Zhang Y."/>
            <person name="Obille A."/>
            <person name="Becker A."/>
            <person name="Abrahante J.E."/>
            <person name="Garbe J."/>
            <person name="Badalamenti J.P."/>
            <person name="Herman A."/>
            <person name="Mangelson H."/>
            <person name="Liachko I."/>
            <person name="Sullivan S."/>
            <person name="Sone E.D."/>
            <person name="Koren S."/>
            <person name="Silverstein K.A.T."/>
            <person name="Beckman K.B."/>
            <person name="Gohl D.M."/>
        </authorList>
    </citation>
    <scope>NUCLEOTIDE SEQUENCE</scope>
    <source>
        <strain evidence="1">Duluth1</strain>
        <tissue evidence="1">Whole animal</tissue>
    </source>
</reference>
<organism evidence="1 2">
    <name type="scientific">Dreissena polymorpha</name>
    <name type="common">Zebra mussel</name>
    <name type="synonym">Mytilus polymorpha</name>
    <dbReference type="NCBI Taxonomy" id="45954"/>
    <lineage>
        <taxon>Eukaryota</taxon>
        <taxon>Metazoa</taxon>
        <taxon>Spiralia</taxon>
        <taxon>Lophotrochozoa</taxon>
        <taxon>Mollusca</taxon>
        <taxon>Bivalvia</taxon>
        <taxon>Autobranchia</taxon>
        <taxon>Heteroconchia</taxon>
        <taxon>Euheterodonta</taxon>
        <taxon>Imparidentia</taxon>
        <taxon>Neoheterodontei</taxon>
        <taxon>Myida</taxon>
        <taxon>Dreissenoidea</taxon>
        <taxon>Dreissenidae</taxon>
        <taxon>Dreissena</taxon>
    </lineage>
</organism>
<name>A0A9D3Z3I2_DREPO</name>
<keyword evidence="2" id="KW-1185">Reference proteome</keyword>
<dbReference type="EMBL" id="JAIWYP010000014">
    <property type="protein sequence ID" value="KAH3711202.1"/>
    <property type="molecule type" value="Genomic_DNA"/>
</dbReference>
<comment type="caution">
    <text evidence="1">The sequence shown here is derived from an EMBL/GenBank/DDBJ whole genome shotgun (WGS) entry which is preliminary data.</text>
</comment>
<dbReference type="Proteomes" id="UP000828390">
    <property type="component" value="Unassembled WGS sequence"/>
</dbReference>